<evidence type="ECO:0000256" key="1">
    <source>
        <dbReference type="ARBA" id="ARBA00004651"/>
    </source>
</evidence>
<dbReference type="CDD" id="cd06261">
    <property type="entry name" value="TM_PBP2"/>
    <property type="match status" value="1"/>
</dbReference>
<keyword evidence="4 7" id="KW-0812">Transmembrane</keyword>
<comment type="caution">
    <text evidence="9">The sequence shown here is derived from an EMBL/GenBank/DDBJ whole genome shotgun (WGS) entry which is preliminary data.</text>
</comment>
<evidence type="ECO:0000313" key="10">
    <source>
        <dbReference type="Proteomes" id="UP000810292"/>
    </source>
</evidence>
<feature type="transmembrane region" description="Helical" evidence="7">
    <location>
        <begin position="141"/>
        <end position="164"/>
    </location>
</feature>
<feature type="domain" description="ABC transmembrane type-1" evidence="8">
    <location>
        <begin position="73"/>
        <end position="264"/>
    </location>
</feature>
<dbReference type="InterPro" id="IPR000515">
    <property type="entry name" value="MetI-like"/>
</dbReference>
<organism evidence="9 10">
    <name type="scientific">Candidatus Ornithospirochaeta stercoravium</name>
    <dbReference type="NCBI Taxonomy" id="2840897"/>
    <lineage>
        <taxon>Bacteria</taxon>
        <taxon>Pseudomonadati</taxon>
        <taxon>Spirochaetota</taxon>
        <taxon>Spirochaetia</taxon>
        <taxon>Spirochaetales</taxon>
        <taxon>Spirochaetaceae</taxon>
        <taxon>Spirochaetaceae incertae sedis</taxon>
        <taxon>Candidatus Ornithospirochaeta</taxon>
    </lineage>
</organism>
<evidence type="ECO:0000256" key="5">
    <source>
        <dbReference type="ARBA" id="ARBA00022989"/>
    </source>
</evidence>
<evidence type="ECO:0000259" key="8">
    <source>
        <dbReference type="PROSITE" id="PS50928"/>
    </source>
</evidence>
<reference evidence="9" key="2">
    <citation type="journal article" date="2021" name="PeerJ">
        <title>Extensive microbial diversity within the chicken gut microbiome revealed by metagenomics and culture.</title>
        <authorList>
            <person name="Gilroy R."/>
            <person name="Ravi A."/>
            <person name="Getino M."/>
            <person name="Pursley I."/>
            <person name="Horton D.L."/>
            <person name="Alikhan N.F."/>
            <person name="Baker D."/>
            <person name="Gharbi K."/>
            <person name="Hall N."/>
            <person name="Watson M."/>
            <person name="Adriaenssens E.M."/>
            <person name="Foster-Nyarko E."/>
            <person name="Jarju S."/>
            <person name="Secka A."/>
            <person name="Antonio M."/>
            <person name="Oren A."/>
            <person name="Chaudhuri R.R."/>
            <person name="La Ragione R."/>
            <person name="Hildebrand F."/>
            <person name="Pallen M.J."/>
        </authorList>
    </citation>
    <scope>NUCLEOTIDE SEQUENCE</scope>
    <source>
        <strain evidence="9">14700</strain>
    </source>
</reference>
<dbReference type="PANTHER" id="PTHR32243:SF24">
    <property type="entry name" value="DIACETYLCHITOBIOSE UPTAKE SYSTEM PERMEASE PROTEIN NGCG"/>
    <property type="match status" value="1"/>
</dbReference>
<keyword evidence="6 7" id="KW-0472">Membrane</keyword>
<dbReference type="PANTHER" id="PTHR32243">
    <property type="entry name" value="MALTOSE TRANSPORT SYSTEM PERMEASE-RELATED"/>
    <property type="match status" value="1"/>
</dbReference>
<feature type="transmembrane region" description="Helical" evidence="7">
    <location>
        <begin position="108"/>
        <end position="129"/>
    </location>
</feature>
<evidence type="ECO:0000256" key="6">
    <source>
        <dbReference type="ARBA" id="ARBA00023136"/>
    </source>
</evidence>
<evidence type="ECO:0000256" key="3">
    <source>
        <dbReference type="ARBA" id="ARBA00022475"/>
    </source>
</evidence>
<dbReference type="GO" id="GO:0005886">
    <property type="term" value="C:plasma membrane"/>
    <property type="evidence" value="ECO:0007669"/>
    <property type="project" value="UniProtKB-SubCell"/>
</dbReference>
<accession>A0A9D9IA00</accession>
<dbReference type="InterPro" id="IPR050901">
    <property type="entry name" value="BP-dep_ABC_trans_perm"/>
</dbReference>
<comment type="similarity">
    <text evidence="7">Belongs to the binding-protein-dependent transport system permease family.</text>
</comment>
<feature type="transmembrane region" description="Helical" evidence="7">
    <location>
        <begin position="245"/>
        <end position="264"/>
    </location>
</feature>
<dbReference type="InterPro" id="IPR035906">
    <property type="entry name" value="MetI-like_sf"/>
</dbReference>
<reference evidence="9" key="1">
    <citation type="submission" date="2020-10" db="EMBL/GenBank/DDBJ databases">
        <authorList>
            <person name="Gilroy R."/>
        </authorList>
    </citation>
    <scope>NUCLEOTIDE SEQUENCE</scope>
    <source>
        <strain evidence="9">14700</strain>
    </source>
</reference>
<evidence type="ECO:0000256" key="2">
    <source>
        <dbReference type="ARBA" id="ARBA00022448"/>
    </source>
</evidence>
<keyword evidence="5 7" id="KW-1133">Transmembrane helix</keyword>
<dbReference type="Gene3D" id="1.10.3720.10">
    <property type="entry name" value="MetI-like"/>
    <property type="match status" value="1"/>
</dbReference>
<protein>
    <submittedName>
        <fullName evidence="9">Carbohydrate ABC transporter permease</fullName>
    </submittedName>
</protein>
<keyword evidence="2 7" id="KW-0813">Transport</keyword>
<dbReference type="EMBL" id="JADIMF010000029">
    <property type="protein sequence ID" value="MBO8468537.1"/>
    <property type="molecule type" value="Genomic_DNA"/>
</dbReference>
<keyword evidence="3" id="KW-1003">Cell membrane</keyword>
<name>A0A9D9IA00_9SPIO</name>
<feature type="transmembrane region" description="Helical" evidence="7">
    <location>
        <begin position="185"/>
        <end position="210"/>
    </location>
</feature>
<dbReference type="SUPFAM" id="SSF161098">
    <property type="entry name" value="MetI-like"/>
    <property type="match status" value="1"/>
</dbReference>
<dbReference type="GO" id="GO:0055085">
    <property type="term" value="P:transmembrane transport"/>
    <property type="evidence" value="ECO:0007669"/>
    <property type="project" value="InterPro"/>
</dbReference>
<dbReference type="Proteomes" id="UP000810292">
    <property type="component" value="Unassembled WGS sequence"/>
</dbReference>
<comment type="subcellular location">
    <subcellularLocation>
        <location evidence="1 7">Cell membrane</location>
        <topology evidence="1 7">Multi-pass membrane protein</topology>
    </subcellularLocation>
</comment>
<feature type="transmembrane region" description="Helical" evidence="7">
    <location>
        <begin position="12"/>
        <end position="35"/>
    </location>
</feature>
<evidence type="ECO:0000256" key="4">
    <source>
        <dbReference type="ARBA" id="ARBA00022692"/>
    </source>
</evidence>
<gene>
    <name evidence="9" type="ORF">IAA72_01980</name>
</gene>
<evidence type="ECO:0000256" key="7">
    <source>
        <dbReference type="RuleBase" id="RU363032"/>
    </source>
</evidence>
<dbReference type="AlphaFoldDB" id="A0A9D9IA00"/>
<sequence>MAEKKSKLKTRWNWLKSIAAILISAFFFAPFYIILSLSFKARTDRSSYWLFPKEPTLDAYAYALDKGDIGLAIINTLIVTVFSVVLVLVFGAIAAYPLSRHKTKLNRFILSCFVGVMMVPPLSVLVPIYKELVSIGGINTFWGIILITVTYSLPMSVFMFSNFISGIPKELDEAALIDGCSQFMIFPRIILPNMAPVISSVLILTGVSIWNDYSFQLYVLQRPKLKTITLAISSFFSEGNSNMPAAAAAAVLSVLPVAVIYLCLQKYFIKGTMDSAVK</sequence>
<evidence type="ECO:0000313" key="9">
    <source>
        <dbReference type="EMBL" id="MBO8468537.1"/>
    </source>
</evidence>
<proteinExistence type="inferred from homology"/>
<feature type="transmembrane region" description="Helical" evidence="7">
    <location>
        <begin position="69"/>
        <end position="96"/>
    </location>
</feature>
<dbReference type="Pfam" id="PF00528">
    <property type="entry name" value="BPD_transp_1"/>
    <property type="match status" value="1"/>
</dbReference>
<dbReference type="PROSITE" id="PS50928">
    <property type="entry name" value="ABC_TM1"/>
    <property type="match status" value="1"/>
</dbReference>